<dbReference type="InterPro" id="IPR043519">
    <property type="entry name" value="NT_sf"/>
</dbReference>
<dbReference type="SUPFAM" id="SSF81301">
    <property type="entry name" value="Nucleotidyltransferase"/>
    <property type="match status" value="1"/>
</dbReference>
<gene>
    <name evidence="1" type="ORF">MNBD_GAMMA01-1117</name>
</gene>
<name>A0A3B0VQ88_9ZZZZ</name>
<proteinExistence type="predicted"/>
<reference evidence="1" key="1">
    <citation type="submission" date="2018-06" db="EMBL/GenBank/DDBJ databases">
        <authorList>
            <person name="Zhirakovskaya E."/>
        </authorList>
    </citation>
    <scope>NUCLEOTIDE SEQUENCE</scope>
</reference>
<organism evidence="1">
    <name type="scientific">hydrothermal vent metagenome</name>
    <dbReference type="NCBI Taxonomy" id="652676"/>
    <lineage>
        <taxon>unclassified sequences</taxon>
        <taxon>metagenomes</taxon>
        <taxon>ecological metagenomes</taxon>
    </lineage>
</organism>
<sequence length="230" mass="26298">MSGKIDKLLDSYKLSKQSISGVINPLEIIELFENIQLKYILVGGHMLAYHTQNPRATVDVDFIIAQSDFNQAVALVQSNFPHLTINDKIQHVTFDDGHNNNSERIDLIRDDFPLFKQVLKLPDETSDKIKIPSIEAAITLKFAACISPNRNNDDKLIDQADLIHLIKATAKLNKELIHSLAEEIYLVLDRESIRSEGKSGFEQNFSLFEENSWLFDENKEEFWQNPAFPQ</sequence>
<evidence type="ECO:0008006" key="2">
    <source>
        <dbReference type="Google" id="ProtNLM"/>
    </source>
</evidence>
<dbReference type="Gene3D" id="3.30.460.40">
    <property type="match status" value="1"/>
</dbReference>
<protein>
    <recommendedName>
        <fullName evidence="2">Ync</fullName>
    </recommendedName>
</protein>
<evidence type="ECO:0000313" key="1">
    <source>
        <dbReference type="EMBL" id="VAW42353.1"/>
    </source>
</evidence>
<dbReference type="AlphaFoldDB" id="A0A3B0VQ88"/>
<accession>A0A3B0VQ88</accession>
<dbReference type="EMBL" id="UOEW01000358">
    <property type="protein sequence ID" value="VAW42353.1"/>
    <property type="molecule type" value="Genomic_DNA"/>
</dbReference>